<evidence type="ECO:0000313" key="6">
    <source>
        <dbReference type="Proteomes" id="UP000004259"/>
    </source>
</evidence>
<accession>E9SFC9</accession>
<dbReference type="SUPFAM" id="SSF46785">
    <property type="entry name" value="Winged helix' DNA-binding domain"/>
    <property type="match status" value="1"/>
</dbReference>
<gene>
    <name evidence="5" type="ORF">CUS_4733</name>
</gene>
<dbReference type="Pfam" id="PF03965">
    <property type="entry name" value="Penicillinase_R"/>
    <property type="match status" value="1"/>
</dbReference>
<dbReference type="InterPro" id="IPR036388">
    <property type="entry name" value="WH-like_DNA-bd_sf"/>
</dbReference>
<dbReference type="RefSeq" id="WP_002851737.1">
    <property type="nucleotide sequence ID" value="NZ_ADKM02000116.1"/>
</dbReference>
<name>E9SFC9_RUMAL</name>
<dbReference type="eggNOG" id="COG3682">
    <property type="taxonomic scope" value="Bacteria"/>
</dbReference>
<organism evidence="5 6">
    <name type="scientific">Ruminococcus albus 8</name>
    <dbReference type="NCBI Taxonomy" id="246199"/>
    <lineage>
        <taxon>Bacteria</taxon>
        <taxon>Bacillati</taxon>
        <taxon>Bacillota</taxon>
        <taxon>Clostridia</taxon>
        <taxon>Eubacteriales</taxon>
        <taxon>Oscillospiraceae</taxon>
        <taxon>Ruminococcus</taxon>
    </lineage>
</organism>
<dbReference type="EMBL" id="ADKM02000116">
    <property type="protein sequence ID" value="EGC02016.1"/>
    <property type="molecule type" value="Genomic_DNA"/>
</dbReference>
<evidence type="ECO:0000256" key="2">
    <source>
        <dbReference type="ARBA" id="ARBA00023015"/>
    </source>
</evidence>
<protein>
    <submittedName>
        <fullName evidence="5">Transcriptional regulator, BlaI/MecI/CopY family</fullName>
    </submittedName>
</protein>
<dbReference type="OrthoDB" id="9795583at2"/>
<dbReference type="PIRSF" id="PIRSF019455">
    <property type="entry name" value="CopR_AtkY"/>
    <property type="match status" value="1"/>
</dbReference>
<dbReference type="GO" id="GO:0045892">
    <property type="term" value="P:negative regulation of DNA-templated transcription"/>
    <property type="evidence" value="ECO:0007669"/>
    <property type="project" value="InterPro"/>
</dbReference>
<proteinExistence type="inferred from homology"/>
<keyword evidence="2" id="KW-0805">Transcription regulation</keyword>
<evidence type="ECO:0000256" key="4">
    <source>
        <dbReference type="ARBA" id="ARBA00023163"/>
    </source>
</evidence>
<dbReference type="AlphaFoldDB" id="E9SFC9"/>
<comment type="similarity">
    <text evidence="1">Belongs to the BlaI transcriptional regulatory family.</text>
</comment>
<reference evidence="5 6" key="1">
    <citation type="submission" date="2011-02" db="EMBL/GenBank/DDBJ databases">
        <authorList>
            <person name="Nelson K.E."/>
            <person name="Sutton G."/>
            <person name="Torralba M."/>
            <person name="Durkin S."/>
            <person name="Harkins D."/>
            <person name="Montgomery R."/>
            <person name="Ziemer C."/>
            <person name="Klaassens E."/>
            <person name="Ocuiv P."/>
            <person name="Morrison M."/>
        </authorList>
    </citation>
    <scope>NUCLEOTIDE SEQUENCE [LARGE SCALE GENOMIC DNA]</scope>
    <source>
        <strain evidence="5 6">8</strain>
    </source>
</reference>
<dbReference type="Proteomes" id="UP000004259">
    <property type="component" value="Unassembled WGS sequence"/>
</dbReference>
<evidence type="ECO:0000313" key="5">
    <source>
        <dbReference type="EMBL" id="EGC02016.1"/>
    </source>
</evidence>
<comment type="caution">
    <text evidence="5">The sequence shown here is derived from an EMBL/GenBank/DDBJ whole genome shotgun (WGS) entry which is preliminary data.</text>
</comment>
<keyword evidence="4" id="KW-0804">Transcription</keyword>
<dbReference type="InterPro" id="IPR005650">
    <property type="entry name" value="BlaI_family"/>
</dbReference>
<dbReference type="STRING" id="246199.CUS_4733"/>
<evidence type="ECO:0000256" key="3">
    <source>
        <dbReference type="ARBA" id="ARBA00023125"/>
    </source>
</evidence>
<dbReference type="Gene3D" id="1.10.4040.10">
    <property type="entry name" value="Penicillinase repressor domain"/>
    <property type="match status" value="1"/>
</dbReference>
<sequence length="125" mass="14655">MSIKKLPDAEFEIMRAVWHSEEPVTSPQLTDKLRHELPEKDWKQQTVMTMLVRLEKKGFLRSDKAGKERNYYAEISESEYLQVEADSFRKRFNGGRISGLVKALYSDESISDEDISELKDWINKL</sequence>
<keyword evidence="6" id="KW-1185">Reference proteome</keyword>
<dbReference type="InterPro" id="IPR036390">
    <property type="entry name" value="WH_DNA-bd_sf"/>
</dbReference>
<dbReference type="GO" id="GO:0003677">
    <property type="term" value="F:DNA binding"/>
    <property type="evidence" value="ECO:0007669"/>
    <property type="project" value="UniProtKB-KW"/>
</dbReference>
<dbReference type="Gene3D" id="1.10.10.10">
    <property type="entry name" value="Winged helix-like DNA-binding domain superfamily/Winged helix DNA-binding domain"/>
    <property type="match status" value="1"/>
</dbReference>
<evidence type="ECO:0000256" key="1">
    <source>
        <dbReference type="ARBA" id="ARBA00011046"/>
    </source>
</evidence>
<keyword evidence="3" id="KW-0238">DNA-binding</keyword>